<dbReference type="Pfam" id="PF25601">
    <property type="entry name" value="AAA_lid_14"/>
    <property type="match status" value="1"/>
</dbReference>
<evidence type="ECO:0000256" key="2">
    <source>
        <dbReference type="ARBA" id="ARBA00022797"/>
    </source>
</evidence>
<dbReference type="Proteomes" id="UP000661435">
    <property type="component" value="Unassembled WGS sequence"/>
</dbReference>
<reference evidence="8" key="1">
    <citation type="submission" date="2020-08" db="EMBL/GenBank/DDBJ databases">
        <title>Genome public.</title>
        <authorList>
            <person name="Liu C."/>
            <person name="Sun Q."/>
        </authorList>
    </citation>
    <scope>NUCLEOTIDE SEQUENCE</scope>
    <source>
        <strain evidence="8">NSJ-51</strain>
    </source>
</reference>
<dbReference type="InterPro" id="IPR002078">
    <property type="entry name" value="Sigma_54_int"/>
</dbReference>
<dbReference type="EMBL" id="JACOPP010000001">
    <property type="protein sequence ID" value="MBC5732355.1"/>
    <property type="molecule type" value="Genomic_DNA"/>
</dbReference>
<dbReference type="InterPro" id="IPR003593">
    <property type="entry name" value="AAA+_ATPase"/>
</dbReference>
<organism evidence="8 9">
    <name type="scientific">Lawsonibacter hominis</name>
    <dbReference type="NCBI Taxonomy" id="2763053"/>
    <lineage>
        <taxon>Bacteria</taxon>
        <taxon>Bacillati</taxon>
        <taxon>Bacillota</taxon>
        <taxon>Clostridia</taxon>
        <taxon>Eubacteriales</taxon>
        <taxon>Oscillospiraceae</taxon>
        <taxon>Lawsonibacter</taxon>
    </lineage>
</organism>
<dbReference type="PROSITE" id="PS00675">
    <property type="entry name" value="SIGMA54_INTERACT_1"/>
    <property type="match status" value="1"/>
</dbReference>
<keyword evidence="2" id="KW-0058">Aromatic hydrocarbons catabolism</keyword>
<comment type="caution">
    <text evidence="8">The sequence shown here is derived from an EMBL/GenBank/DDBJ whole genome shotgun (WGS) entry which is preliminary data.</text>
</comment>
<dbReference type="InterPro" id="IPR025662">
    <property type="entry name" value="Sigma_54_int_dom_ATP-bd_1"/>
</dbReference>
<evidence type="ECO:0000259" key="7">
    <source>
        <dbReference type="PROSITE" id="PS50045"/>
    </source>
</evidence>
<keyword evidence="9" id="KW-1185">Reference proteome</keyword>
<feature type="coiled-coil region" evidence="6">
    <location>
        <begin position="3"/>
        <end position="49"/>
    </location>
</feature>
<dbReference type="Pfam" id="PF18024">
    <property type="entry name" value="HTH_50"/>
    <property type="match status" value="1"/>
</dbReference>
<dbReference type="SMART" id="SM00382">
    <property type="entry name" value="AAA"/>
    <property type="match status" value="1"/>
</dbReference>
<dbReference type="InterPro" id="IPR035965">
    <property type="entry name" value="PAS-like_dom_sf"/>
</dbReference>
<protein>
    <recommendedName>
        <fullName evidence="5">HTH-type transcriptional regulatory protein TyrR</fullName>
    </recommendedName>
</protein>
<dbReference type="SUPFAM" id="SSF55785">
    <property type="entry name" value="PYP-like sensor domain (PAS domain)"/>
    <property type="match status" value="1"/>
</dbReference>
<proteinExistence type="predicted"/>
<dbReference type="Gene3D" id="1.10.10.60">
    <property type="entry name" value="Homeodomain-like"/>
    <property type="match status" value="1"/>
</dbReference>
<evidence type="ECO:0000256" key="3">
    <source>
        <dbReference type="ARBA" id="ARBA00022840"/>
    </source>
</evidence>
<name>A0A8J6JCN5_9FIRM</name>
<dbReference type="AlphaFoldDB" id="A0A8J6JCN5"/>
<accession>A0A8J6JCN5</accession>
<keyword evidence="1" id="KW-0547">Nucleotide-binding</keyword>
<keyword evidence="6" id="KW-0175">Coiled coil</keyword>
<dbReference type="SUPFAM" id="SSF46689">
    <property type="entry name" value="Homeodomain-like"/>
    <property type="match status" value="1"/>
</dbReference>
<evidence type="ECO:0000256" key="4">
    <source>
        <dbReference type="ARBA" id="ARBA00023125"/>
    </source>
</evidence>
<dbReference type="Gene3D" id="3.40.50.300">
    <property type="entry name" value="P-loop containing nucleotide triphosphate hydrolases"/>
    <property type="match status" value="1"/>
</dbReference>
<dbReference type="SUPFAM" id="SSF52540">
    <property type="entry name" value="P-loop containing nucleoside triphosphate hydrolases"/>
    <property type="match status" value="1"/>
</dbReference>
<dbReference type="InterPro" id="IPR058031">
    <property type="entry name" value="AAA_lid_NorR"/>
</dbReference>
<dbReference type="InterPro" id="IPR027417">
    <property type="entry name" value="P-loop_NTPase"/>
</dbReference>
<feature type="domain" description="Sigma-54 factor interaction" evidence="7">
    <location>
        <begin position="177"/>
        <end position="405"/>
    </location>
</feature>
<dbReference type="InterPro" id="IPR030828">
    <property type="entry name" value="HTH_TyrR"/>
</dbReference>
<evidence type="ECO:0000313" key="8">
    <source>
        <dbReference type="EMBL" id="MBC5732355.1"/>
    </source>
</evidence>
<dbReference type="Gene3D" id="3.30.450.20">
    <property type="entry name" value="PAS domain"/>
    <property type="match status" value="1"/>
</dbReference>
<dbReference type="Pfam" id="PF00158">
    <property type="entry name" value="Sigma54_activat"/>
    <property type="match status" value="1"/>
</dbReference>
<evidence type="ECO:0000313" key="9">
    <source>
        <dbReference type="Proteomes" id="UP000661435"/>
    </source>
</evidence>
<dbReference type="PANTHER" id="PTHR32071:SF117">
    <property type="entry name" value="PTS-DEPENDENT DIHYDROXYACETONE KINASE OPERON REGULATORY PROTEIN-RELATED"/>
    <property type="match status" value="1"/>
</dbReference>
<keyword evidence="3" id="KW-0067">ATP-binding</keyword>
<evidence type="ECO:0000256" key="5">
    <source>
        <dbReference type="ARBA" id="ARBA00029500"/>
    </source>
</evidence>
<dbReference type="CDD" id="cd00009">
    <property type="entry name" value="AAA"/>
    <property type="match status" value="1"/>
</dbReference>
<keyword evidence="4" id="KW-0238">DNA-binding</keyword>
<sequence>MQENNWEKTLEQLKQELKETGDAARLGRLEQLEREFQQALSERVDIREFCENSGQALCITDGQGHITYMNDLYAQETRLRASEALGKPEPFQEPISLQVMERQQAVTFGNDGSRLELSNGRIVSGVPIFGPDGELRHIVITLSTEELIYQRYRELRKLMNKKESVRIVEGEDALQSLLGKNPAIREIRSLIRKAAPTDATILITGESGSGKEVVADCIYGMSRRKDKPFVKINCAAIPPNLLEAELFGYERGAFTGANARKIGLFEVANHGTILLDEIGDFPLELQPKLLRVLQQGELYRIGCSTPVKLDVRVIAATNANLKYRMQEGTFREDLYYRLSVFPVRVPPLRERREDILGLANYFLEMYGKKYSRAVTLPTDICRVLEQYDWPGNVREMQNVIEYYVICSEEGNEMSLEQLARVLQFSQQDTPTGSRLHPAGESPAAGGTLFELRDNYEKQLIQDALRQTSSARQAARMLGIFPSSLYRKAQKYNIHLAEEEIE</sequence>
<dbReference type="PROSITE" id="PS50045">
    <property type="entry name" value="SIGMA54_INTERACT_4"/>
    <property type="match status" value="1"/>
</dbReference>
<dbReference type="PANTHER" id="PTHR32071">
    <property type="entry name" value="TRANSCRIPTIONAL REGULATORY PROTEIN"/>
    <property type="match status" value="1"/>
</dbReference>
<dbReference type="FunFam" id="3.40.50.300:FF:000006">
    <property type="entry name" value="DNA-binding transcriptional regulator NtrC"/>
    <property type="match status" value="1"/>
</dbReference>
<dbReference type="GO" id="GO:0006355">
    <property type="term" value="P:regulation of DNA-templated transcription"/>
    <property type="evidence" value="ECO:0007669"/>
    <property type="project" value="InterPro"/>
</dbReference>
<dbReference type="InterPro" id="IPR009057">
    <property type="entry name" value="Homeodomain-like_sf"/>
</dbReference>
<dbReference type="RefSeq" id="WP_186906254.1">
    <property type="nucleotide sequence ID" value="NZ_JACOPP010000001.1"/>
</dbReference>
<evidence type="ECO:0000256" key="6">
    <source>
        <dbReference type="SAM" id="Coils"/>
    </source>
</evidence>
<dbReference type="GO" id="GO:0005524">
    <property type="term" value="F:ATP binding"/>
    <property type="evidence" value="ECO:0007669"/>
    <property type="project" value="UniProtKB-KW"/>
</dbReference>
<evidence type="ECO:0000256" key="1">
    <source>
        <dbReference type="ARBA" id="ARBA00022741"/>
    </source>
</evidence>
<gene>
    <name evidence="8" type="ORF">H8S57_01265</name>
</gene>
<dbReference type="Gene3D" id="1.10.8.60">
    <property type="match status" value="1"/>
</dbReference>
<dbReference type="GO" id="GO:0003677">
    <property type="term" value="F:DNA binding"/>
    <property type="evidence" value="ECO:0007669"/>
    <property type="project" value="UniProtKB-KW"/>
</dbReference>